<reference evidence="1" key="1">
    <citation type="submission" date="2023-03" db="EMBL/GenBank/DDBJ databases">
        <title>Massive genome expansion in bonnet fungi (Mycena s.s.) driven by repeated elements and novel gene families across ecological guilds.</title>
        <authorList>
            <consortium name="Lawrence Berkeley National Laboratory"/>
            <person name="Harder C.B."/>
            <person name="Miyauchi S."/>
            <person name="Viragh M."/>
            <person name="Kuo A."/>
            <person name="Thoen E."/>
            <person name="Andreopoulos B."/>
            <person name="Lu D."/>
            <person name="Skrede I."/>
            <person name="Drula E."/>
            <person name="Henrissat B."/>
            <person name="Morin E."/>
            <person name="Kohler A."/>
            <person name="Barry K."/>
            <person name="LaButti K."/>
            <person name="Morin E."/>
            <person name="Salamov A."/>
            <person name="Lipzen A."/>
            <person name="Mereny Z."/>
            <person name="Hegedus B."/>
            <person name="Baldrian P."/>
            <person name="Stursova M."/>
            <person name="Weitz H."/>
            <person name="Taylor A."/>
            <person name="Grigoriev I.V."/>
            <person name="Nagy L.G."/>
            <person name="Martin F."/>
            <person name="Kauserud H."/>
        </authorList>
    </citation>
    <scope>NUCLEOTIDE SEQUENCE</scope>
    <source>
        <strain evidence="1">9144</strain>
    </source>
</reference>
<name>A0AAD6UYB2_9AGAR</name>
<dbReference type="InterPro" id="IPR059179">
    <property type="entry name" value="MLKL-like_MCAfunc"/>
</dbReference>
<organism evidence="1 2">
    <name type="scientific">Mycena pura</name>
    <dbReference type="NCBI Taxonomy" id="153505"/>
    <lineage>
        <taxon>Eukaryota</taxon>
        <taxon>Fungi</taxon>
        <taxon>Dikarya</taxon>
        <taxon>Basidiomycota</taxon>
        <taxon>Agaricomycotina</taxon>
        <taxon>Agaricomycetes</taxon>
        <taxon>Agaricomycetidae</taxon>
        <taxon>Agaricales</taxon>
        <taxon>Marasmiineae</taxon>
        <taxon>Mycenaceae</taxon>
        <taxon>Mycena</taxon>
    </lineage>
</organism>
<accession>A0AAD6UYB2</accession>
<dbReference type="InterPro" id="IPR036537">
    <property type="entry name" value="Adaptor_Cbl_N_dom_sf"/>
</dbReference>
<comment type="caution">
    <text evidence="1">The sequence shown here is derived from an EMBL/GenBank/DDBJ whole genome shotgun (WGS) entry which is preliminary data.</text>
</comment>
<dbReference type="Gene3D" id="1.20.930.20">
    <property type="entry name" value="Adaptor protein Cbl, N-terminal domain"/>
    <property type="match status" value="1"/>
</dbReference>
<gene>
    <name evidence="1" type="ORF">GGX14DRAFT_545432</name>
</gene>
<sequence length="241" mass="27004">MSAHSTTMAVFSSPSGKGPLPASKSKLGWLGPIIITVQVVTASAELIPFPYVKGVLGTVKTVLEAVEKVEKNRDTLRELCEDIAKIASIVQDKLSAYGNNVAEEMVCQCKEFDTVLRDVLVVLYKMQKTQSFFKEMLRSGNIMDDIMKYQEKIKKLQSNFMLITAMDTFVAVTDTLVTARDTNDQVHRIQQTLTTMVHPNVQMVQAAQHFNSCPRPSRIFHGRQAILDQMSDYLKKDDGKQ</sequence>
<dbReference type="EMBL" id="JARJCW010000078">
    <property type="protein sequence ID" value="KAJ7197352.1"/>
    <property type="molecule type" value="Genomic_DNA"/>
</dbReference>
<dbReference type="CDD" id="cd21037">
    <property type="entry name" value="MLKL_NTD"/>
    <property type="match status" value="1"/>
</dbReference>
<evidence type="ECO:0000313" key="2">
    <source>
        <dbReference type="Proteomes" id="UP001219525"/>
    </source>
</evidence>
<dbReference type="AlphaFoldDB" id="A0AAD6UYB2"/>
<keyword evidence="2" id="KW-1185">Reference proteome</keyword>
<dbReference type="Proteomes" id="UP001219525">
    <property type="component" value="Unassembled WGS sequence"/>
</dbReference>
<protein>
    <submittedName>
        <fullName evidence="1">Uncharacterized protein</fullName>
    </submittedName>
</protein>
<dbReference type="GO" id="GO:0007166">
    <property type="term" value="P:cell surface receptor signaling pathway"/>
    <property type="evidence" value="ECO:0007669"/>
    <property type="project" value="InterPro"/>
</dbReference>
<feature type="non-terminal residue" evidence="1">
    <location>
        <position position="1"/>
    </location>
</feature>
<proteinExistence type="predicted"/>
<evidence type="ECO:0000313" key="1">
    <source>
        <dbReference type="EMBL" id="KAJ7197352.1"/>
    </source>
</evidence>